<feature type="transmembrane region" description="Helical" evidence="1">
    <location>
        <begin position="32"/>
        <end position="50"/>
    </location>
</feature>
<dbReference type="RefSeq" id="WP_304560332.1">
    <property type="nucleotide sequence ID" value="NZ_JAUQSZ010000003.1"/>
</dbReference>
<feature type="transmembrane region" description="Helical" evidence="1">
    <location>
        <begin position="56"/>
        <end position="74"/>
    </location>
</feature>
<proteinExistence type="predicted"/>
<evidence type="ECO:0000313" key="2">
    <source>
        <dbReference type="EMBL" id="MDO7841873.1"/>
    </source>
</evidence>
<reference evidence="2" key="1">
    <citation type="submission" date="2023-07" db="EMBL/GenBank/DDBJ databases">
        <authorList>
            <person name="Kim M.K."/>
        </authorList>
    </citation>
    <scope>NUCLEOTIDE SEQUENCE</scope>
    <source>
        <strain evidence="2">CA1-15</strain>
    </source>
</reference>
<feature type="transmembrane region" description="Helical" evidence="1">
    <location>
        <begin position="6"/>
        <end position="25"/>
    </location>
</feature>
<accession>A0ABT8ZWE0</accession>
<dbReference type="EMBL" id="JAUQSZ010000003">
    <property type="protein sequence ID" value="MDO7841873.1"/>
    <property type="molecule type" value="Genomic_DNA"/>
</dbReference>
<keyword evidence="1" id="KW-0812">Transmembrane</keyword>
<protein>
    <submittedName>
        <fullName evidence="2">Uncharacterized protein</fullName>
    </submittedName>
</protein>
<evidence type="ECO:0000313" key="3">
    <source>
        <dbReference type="Proteomes" id="UP001176468"/>
    </source>
</evidence>
<evidence type="ECO:0000256" key="1">
    <source>
        <dbReference type="SAM" id="Phobius"/>
    </source>
</evidence>
<keyword evidence="3" id="KW-1185">Reference proteome</keyword>
<name>A0ABT8ZWE0_9SPHN</name>
<dbReference type="Proteomes" id="UP001176468">
    <property type="component" value="Unassembled WGS sequence"/>
</dbReference>
<sequence>MSEVWQELALAVAFLELALAFWLLVHQHWRAGGGASVAFLAAIPLATRAMVGTFSLPGLLIAAAGILAGVALALSDFRCR</sequence>
<keyword evidence="1" id="KW-0472">Membrane</keyword>
<keyword evidence="1" id="KW-1133">Transmembrane helix</keyword>
<gene>
    <name evidence="2" type="ORF">Q5H94_06015</name>
</gene>
<organism evidence="2 3">
    <name type="scientific">Sphingomonas immobilis</name>
    <dbReference type="NCBI Taxonomy" id="3063997"/>
    <lineage>
        <taxon>Bacteria</taxon>
        <taxon>Pseudomonadati</taxon>
        <taxon>Pseudomonadota</taxon>
        <taxon>Alphaproteobacteria</taxon>
        <taxon>Sphingomonadales</taxon>
        <taxon>Sphingomonadaceae</taxon>
        <taxon>Sphingomonas</taxon>
    </lineage>
</organism>
<comment type="caution">
    <text evidence="2">The sequence shown here is derived from an EMBL/GenBank/DDBJ whole genome shotgun (WGS) entry which is preliminary data.</text>
</comment>